<name>A0AA40HMB8_CNENI</name>
<dbReference type="EMBL" id="JAULJE010000016">
    <property type="protein sequence ID" value="KAK1333832.1"/>
    <property type="molecule type" value="Genomic_DNA"/>
</dbReference>
<comment type="caution">
    <text evidence="1">The sequence shown here is derived from an EMBL/GenBank/DDBJ whole genome shotgun (WGS) entry which is preliminary data.</text>
</comment>
<sequence>MLPRGPEWQGHCGTPASCPQPLSACTIRKNI</sequence>
<keyword evidence="2" id="KW-1185">Reference proteome</keyword>
<proteinExistence type="predicted"/>
<protein>
    <submittedName>
        <fullName evidence="1">Uncharacterized protein</fullName>
    </submittedName>
</protein>
<dbReference type="Proteomes" id="UP001177744">
    <property type="component" value="Unassembled WGS sequence"/>
</dbReference>
<evidence type="ECO:0000313" key="2">
    <source>
        <dbReference type="Proteomes" id="UP001177744"/>
    </source>
</evidence>
<reference evidence="1" key="1">
    <citation type="submission" date="2023-06" db="EMBL/GenBank/DDBJ databases">
        <title>Reference genome for the Northern bat (Eptesicus nilssonii), a most northern bat species.</title>
        <authorList>
            <person name="Laine V.N."/>
            <person name="Pulliainen A.T."/>
            <person name="Lilley T.M."/>
        </authorList>
    </citation>
    <scope>NUCLEOTIDE SEQUENCE</scope>
    <source>
        <strain evidence="1">BLF_Eptnil</strain>
        <tissue evidence="1">Kidney</tissue>
    </source>
</reference>
<accession>A0AA40HMB8</accession>
<organism evidence="1 2">
    <name type="scientific">Cnephaeus nilssonii</name>
    <name type="common">Northern bat</name>
    <name type="synonym">Eptesicus nilssonii</name>
    <dbReference type="NCBI Taxonomy" id="3371016"/>
    <lineage>
        <taxon>Eukaryota</taxon>
        <taxon>Metazoa</taxon>
        <taxon>Chordata</taxon>
        <taxon>Craniata</taxon>
        <taxon>Vertebrata</taxon>
        <taxon>Euteleostomi</taxon>
        <taxon>Mammalia</taxon>
        <taxon>Eutheria</taxon>
        <taxon>Laurasiatheria</taxon>
        <taxon>Chiroptera</taxon>
        <taxon>Yangochiroptera</taxon>
        <taxon>Vespertilionidae</taxon>
        <taxon>Cnephaeus</taxon>
    </lineage>
</organism>
<gene>
    <name evidence="1" type="ORF">QTO34_006220</name>
</gene>
<dbReference type="AlphaFoldDB" id="A0AA40HMB8"/>
<evidence type="ECO:0000313" key="1">
    <source>
        <dbReference type="EMBL" id="KAK1333832.1"/>
    </source>
</evidence>